<accession>A0A7W4P770</accession>
<evidence type="ECO:0000259" key="1">
    <source>
        <dbReference type="Pfam" id="PF07969"/>
    </source>
</evidence>
<reference evidence="2 3" key="1">
    <citation type="submission" date="2020-04" db="EMBL/GenBank/DDBJ databases">
        <title>Description of novel Gluconacetobacter.</title>
        <authorList>
            <person name="Sombolestani A."/>
        </authorList>
    </citation>
    <scope>NUCLEOTIDE SEQUENCE [LARGE SCALE GENOMIC DNA]</scope>
    <source>
        <strain evidence="2 3">LMG 27725</strain>
    </source>
</reference>
<dbReference type="InterPro" id="IPR033932">
    <property type="entry name" value="YtcJ-like"/>
</dbReference>
<dbReference type="SUPFAM" id="SSF51338">
    <property type="entry name" value="Composite domain of metallo-dependent hydrolases"/>
    <property type="match status" value="1"/>
</dbReference>
<name>A0A7W4P770_9PROT</name>
<dbReference type="GO" id="GO:0016810">
    <property type="term" value="F:hydrolase activity, acting on carbon-nitrogen (but not peptide) bonds"/>
    <property type="evidence" value="ECO:0007669"/>
    <property type="project" value="InterPro"/>
</dbReference>
<organism evidence="2 3">
    <name type="scientific">Gluconacetobacter tumulicola</name>
    <dbReference type="NCBI Taxonomy" id="1017177"/>
    <lineage>
        <taxon>Bacteria</taxon>
        <taxon>Pseudomonadati</taxon>
        <taxon>Pseudomonadota</taxon>
        <taxon>Alphaproteobacteria</taxon>
        <taxon>Acetobacterales</taxon>
        <taxon>Acetobacteraceae</taxon>
        <taxon>Gluconacetobacter</taxon>
    </lineage>
</organism>
<feature type="domain" description="Amidohydrolase 3" evidence="1">
    <location>
        <begin position="74"/>
        <end position="568"/>
    </location>
</feature>
<protein>
    <submittedName>
        <fullName evidence="2">Amidohydrolase</fullName>
    </submittedName>
</protein>
<sequence length="574" mass="63244">MTRSFLDQIAGAIVACMVLPSLSVAREGADIIFHNGKVLTVDRHFSVADAVAIRGDRILAVGDESILDRFDARQVIDLHHHVLMPGFTDTHVHMLPMSHRQVSLEGAKSIADIQARLKQKASVLKPGEWITGNGWDEAQLAERRVITHADIDAAVPDNPVLLTRAGGHSAVGNALAMKLAHIGRATPDPVGGIIEHDAAGEPTGIVRERVDLYRRLIPLDSWEELKPTYVASIRRLIPLGITSFHSATTSIDDEPVGLGGIADPPPTLTFRRLQAIYRQQGEALPRVTTYIAYPGARRLAEYPHHSGYGDDRVRLGGIGENLVDGGFTGPTAWLLADYKGQPGFRGRGFFTDARLQEMVDTAARTGWQMALHTIGDAAIVQTVRAYDKALATIPGPDRKGRDRRWFLCHFTIMPPEATMETMARDGIMIVQQPNFLYDLERRYEDNLDDWRLAHNNAVATPNRFGLRIAFSSDNLPIGPMVGLYAAITRKGPDGRVLGGGEAVSRAEAIRHYTIDPAYFSWEENSKGSIEPGKLADMIVLDQDIMTEPEQRILDTHVQMVMIGGRIVYRPDIPL</sequence>
<dbReference type="PANTHER" id="PTHR22642">
    <property type="entry name" value="IMIDAZOLONEPROPIONASE"/>
    <property type="match status" value="1"/>
</dbReference>
<dbReference type="SUPFAM" id="SSF51556">
    <property type="entry name" value="Metallo-dependent hydrolases"/>
    <property type="match status" value="1"/>
</dbReference>
<dbReference type="InterPro" id="IPR011059">
    <property type="entry name" value="Metal-dep_hydrolase_composite"/>
</dbReference>
<dbReference type="Gene3D" id="3.20.20.140">
    <property type="entry name" value="Metal-dependent hydrolases"/>
    <property type="match status" value="1"/>
</dbReference>
<gene>
    <name evidence="2" type="ORF">HLH29_13130</name>
</gene>
<dbReference type="CDD" id="cd01300">
    <property type="entry name" value="YtcJ_like"/>
    <property type="match status" value="1"/>
</dbReference>
<evidence type="ECO:0000313" key="3">
    <source>
        <dbReference type="Proteomes" id="UP000525623"/>
    </source>
</evidence>
<comment type="caution">
    <text evidence="2">The sequence shown here is derived from an EMBL/GenBank/DDBJ whole genome shotgun (WGS) entry which is preliminary data.</text>
</comment>
<dbReference type="InterPro" id="IPR013108">
    <property type="entry name" value="Amidohydro_3"/>
</dbReference>
<dbReference type="Pfam" id="PF07969">
    <property type="entry name" value="Amidohydro_3"/>
    <property type="match status" value="1"/>
</dbReference>
<proteinExistence type="predicted"/>
<dbReference type="Gene3D" id="3.10.310.70">
    <property type="match status" value="1"/>
</dbReference>
<dbReference type="Proteomes" id="UP000525623">
    <property type="component" value="Unassembled WGS sequence"/>
</dbReference>
<keyword evidence="3" id="KW-1185">Reference proteome</keyword>
<keyword evidence="2" id="KW-0378">Hydrolase</keyword>
<dbReference type="EMBL" id="JABEQL010000017">
    <property type="protein sequence ID" value="MBB2180101.1"/>
    <property type="molecule type" value="Genomic_DNA"/>
</dbReference>
<dbReference type="Gene3D" id="2.30.40.10">
    <property type="entry name" value="Urease, subunit C, domain 1"/>
    <property type="match status" value="1"/>
</dbReference>
<dbReference type="RefSeq" id="WP_182967490.1">
    <property type="nucleotide sequence ID" value="NZ_BAABGC010000071.1"/>
</dbReference>
<dbReference type="InterPro" id="IPR032466">
    <property type="entry name" value="Metal_Hydrolase"/>
</dbReference>
<evidence type="ECO:0000313" key="2">
    <source>
        <dbReference type="EMBL" id="MBB2180101.1"/>
    </source>
</evidence>
<dbReference type="AlphaFoldDB" id="A0A7W4P770"/>
<dbReference type="PANTHER" id="PTHR22642:SF2">
    <property type="entry name" value="PROTEIN LONG AFTER FAR-RED 3"/>
    <property type="match status" value="1"/>
</dbReference>